<comment type="caution">
    <text evidence="2">The sequence shown here is derived from an EMBL/GenBank/DDBJ whole genome shotgun (WGS) entry which is preliminary data.</text>
</comment>
<dbReference type="Proteomes" id="UP000824782">
    <property type="component" value="Unassembled WGS sequence"/>
</dbReference>
<feature type="compositionally biased region" description="Low complexity" evidence="1">
    <location>
        <begin position="44"/>
        <end position="53"/>
    </location>
</feature>
<proteinExistence type="predicted"/>
<feature type="region of interest" description="Disordered" evidence="1">
    <location>
        <begin position="32"/>
        <end position="54"/>
    </location>
</feature>
<sequence length="110" mass="11789">MTPSCSCARLSSSALLLSDRCIQTRQTEEGQETGWETKCKEMGSPVSSPSPSSTTYTMGKVAAVPGMCHLLLHGRSGRCSVSSARPERRGLSAQPFLQLLHSLATFTNIT</sequence>
<accession>A0AAV6ZFZ9</accession>
<reference evidence="2" key="1">
    <citation type="thesis" date="2020" institute="ProQuest LLC" country="789 East Eisenhower Parkway, Ann Arbor, MI, USA">
        <title>Comparative Genomics and Chromosome Evolution.</title>
        <authorList>
            <person name="Mudd A.B."/>
        </authorList>
    </citation>
    <scope>NUCLEOTIDE SEQUENCE</scope>
    <source>
        <strain evidence="2">237g6f4</strain>
        <tissue evidence="2">Blood</tissue>
    </source>
</reference>
<evidence type="ECO:0000313" key="3">
    <source>
        <dbReference type="Proteomes" id="UP000824782"/>
    </source>
</evidence>
<organism evidence="2 3">
    <name type="scientific">Engystomops pustulosus</name>
    <name type="common">Tungara frog</name>
    <name type="synonym">Physalaemus pustulosus</name>
    <dbReference type="NCBI Taxonomy" id="76066"/>
    <lineage>
        <taxon>Eukaryota</taxon>
        <taxon>Metazoa</taxon>
        <taxon>Chordata</taxon>
        <taxon>Craniata</taxon>
        <taxon>Vertebrata</taxon>
        <taxon>Euteleostomi</taxon>
        <taxon>Amphibia</taxon>
        <taxon>Batrachia</taxon>
        <taxon>Anura</taxon>
        <taxon>Neobatrachia</taxon>
        <taxon>Hyloidea</taxon>
        <taxon>Leptodactylidae</taxon>
        <taxon>Leiuperinae</taxon>
        <taxon>Engystomops</taxon>
    </lineage>
</organism>
<dbReference type="EMBL" id="WNYA01001981">
    <property type="protein sequence ID" value="KAG8544798.1"/>
    <property type="molecule type" value="Genomic_DNA"/>
</dbReference>
<protein>
    <submittedName>
        <fullName evidence="2">Uncharacterized protein</fullName>
    </submittedName>
</protein>
<evidence type="ECO:0000313" key="2">
    <source>
        <dbReference type="EMBL" id="KAG8544798.1"/>
    </source>
</evidence>
<evidence type="ECO:0000256" key="1">
    <source>
        <dbReference type="SAM" id="MobiDB-lite"/>
    </source>
</evidence>
<gene>
    <name evidence="2" type="ORF">GDO81_021835</name>
</gene>
<dbReference type="AlphaFoldDB" id="A0AAV6ZFZ9"/>
<keyword evidence="3" id="KW-1185">Reference proteome</keyword>
<name>A0AAV6ZFZ9_ENGPU</name>